<feature type="transmembrane region" description="Helical" evidence="9">
    <location>
        <begin position="12"/>
        <end position="33"/>
    </location>
</feature>
<dbReference type="Pfam" id="PF16916">
    <property type="entry name" value="ZT_dimer"/>
    <property type="match status" value="1"/>
</dbReference>
<comment type="caution">
    <text evidence="12">The sequence shown here is derived from an EMBL/GenBank/DDBJ whole genome shotgun (WGS) entry which is preliminary data.</text>
</comment>
<feature type="region of interest" description="Disordered" evidence="8">
    <location>
        <begin position="201"/>
        <end position="237"/>
    </location>
</feature>
<feature type="domain" description="Cation efflux protein transmembrane" evidence="10">
    <location>
        <begin position="349"/>
        <end position="420"/>
    </location>
</feature>
<dbReference type="PANTHER" id="PTHR45820:SF4">
    <property type="entry name" value="ZINC TRANSPORTER 63C, ISOFORM F"/>
    <property type="match status" value="1"/>
</dbReference>
<dbReference type="GO" id="GO:0006882">
    <property type="term" value="P:intracellular zinc ion homeostasis"/>
    <property type="evidence" value="ECO:0007669"/>
    <property type="project" value="TreeGrafter"/>
</dbReference>
<comment type="subcellular location">
    <subcellularLocation>
        <location evidence="1">Membrane</location>
        <topology evidence="1">Multi-pass membrane protein</topology>
    </subcellularLocation>
</comment>
<feature type="transmembrane region" description="Helical" evidence="9">
    <location>
        <begin position="39"/>
        <end position="56"/>
    </location>
</feature>
<evidence type="ECO:0000256" key="1">
    <source>
        <dbReference type="ARBA" id="ARBA00004141"/>
    </source>
</evidence>
<dbReference type="AlphaFoldDB" id="A0A8T9C9S0"/>
<feature type="domain" description="Cation efflux protein cytoplasmic" evidence="11">
    <location>
        <begin position="424"/>
        <end position="502"/>
    </location>
</feature>
<evidence type="ECO:0000256" key="4">
    <source>
        <dbReference type="ARBA" id="ARBA00022692"/>
    </source>
</evidence>
<proteinExistence type="inferred from homology"/>
<dbReference type="Pfam" id="PF01545">
    <property type="entry name" value="Cation_efflux"/>
    <property type="match status" value="3"/>
</dbReference>
<gene>
    <name evidence="12" type="primary">COT1</name>
    <name evidence="12" type="ORF">LSUE1_G003590</name>
</gene>
<protein>
    <submittedName>
        <fullName evidence="12">Cobalt uptake protein COT1</fullName>
    </submittedName>
</protein>
<evidence type="ECO:0000256" key="2">
    <source>
        <dbReference type="ARBA" id="ARBA00008873"/>
    </source>
</evidence>
<feature type="transmembrane region" description="Helical" evidence="9">
    <location>
        <begin position="360"/>
        <end position="384"/>
    </location>
</feature>
<dbReference type="GO" id="GO:0005385">
    <property type="term" value="F:zinc ion transmembrane transporter activity"/>
    <property type="evidence" value="ECO:0007669"/>
    <property type="project" value="TreeGrafter"/>
</dbReference>
<feature type="transmembrane region" description="Helical" evidence="9">
    <location>
        <begin position="128"/>
        <end position="148"/>
    </location>
</feature>
<feature type="transmembrane region" description="Helical" evidence="9">
    <location>
        <begin position="93"/>
        <end position="116"/>
    </location>
</feature>
<evidence type="ECO:0000256" key="5">
    <source>
        <dbReference type="ARBA" id="ARBA00022833"/>
    </source>
</evidence>
<dbReference type="SUPFAM" id="SSF160240">
    <property type="entry name" value="Cation efflux protein cytoplasmic domain-like"/>
    <property type="match status" value="1"/>
</dbReference>
<organism evidence="12 13">
    <name type="scientific">Lachnellula suecica</name>
    <dbReference type="NCBI Taxonomy" id="602035"/>
    <lineage>
        <taxon>Eukaryota</taxon>
        <taxon>Fungi</taxon>
        <taxon>Dikarya</taxon>
        <taxon>Ascomycota</taxon>
        <taxon>Pezizomycotina</taxon>
        <taxon>Leotiomycetes</taxon>
        <taxon>Helotiales</taxon>
        <taxon>Lachnaceae</taxon>
        <taxon>Lachnellula</taxon>
    </lineage>
</organism>
<evidence type="ECO:0000256" key="9">
    <source>
        <dbReference type="SAM" id="Phobius"/>
    </source>
</evidence>
<dbReference type="InterPro" id="IPR036837">
    <property type="entry name" value="Cation_efflux_CTD_sf"/>
</dbReference>
<feature type="compositionally biased region" description="Basic and acidic residues" evidence="8">
    <location>
        <begin position="156"/>
        <end position="180"/>
    </location>
</feature>
<keyword evidence="13" id="KW-1185">Reference proteome</keyword>
<feature type="transmembrane region" description="Helical" evidence="9">
    <location>
        <begin position="390"/>
        <end position="409"/>
    </location>
</feature>
<dbReference type="InterPro" id="IPR002524">
    <property type="entry name" value="Cation_efflux"/>
</dbReference>
<evidence type="ECO:0000256" key="6">
    <source>
        <dbReference type="ARBA" id="ARBA00022989"/>
    </source>
</evidence>
<keyword evidence="7 9" id="KW-0472">Membrane</keyword>
<evidence type="ECO:0000256" key="8">
    <source>
        <dbReference type="SAM" id="MobiDB-lite"/>
    </source>
</evidence>
<dbReference type="InterPro" id="IPR027470">
    <property type="entry name" value="Cation_efflux_CTD"/>
</dbReference>
<keyword evidence="5" id="KW-0862">Zinc</keyword>
<accession>A0A8T9C9S0</accession>
<dbReference type="EMBL" id="QGMK01000323">
    <property type="protein sequence ID" value="TVY82408.1"/>
    <property type="molecule type" value="Genomic_DNA"/>
</dbReference>
<feature type="region of interest" description="Disordered" evidence="8">
    <location>
        <begin position="277"/>
        <end position="352"/>
    </location>
</feature>
<feature type="domain" description="Cation efflux protein transmembrane" evidence="10">
    <location>
        <begin position="89"/>
        <end position="160"/>
    </location>
</feature>
<dbReference type="NCBIfam" id="TIGR01297">
    <property type="entry name" value="CDF"/>
    <property type="match status" value="1"/>
</dbReference>
<keyword evidence="4 9" id="KW-0812">Transmembrane</keyword>
<name>A0A8T9C9S0_9HELO</name>
<feature type="compositionally biased region" description="Polar residues" evidence="8">
    <location>
        <begin position="286"/>
        <end position="305"/>
    </location>
</feature>
<dbReference type="GO" id="GO:0016020">
    <property type="term" value="C:membrane"/>
    <property type="evidence" value="ECO:0007669"/>
    <property type="project" value="UniProtKB-SubCell"/>
</dbReference>
<dbReference type="SUPFAM" id="SSF161111">
    <property type="entry name" value="Cation efflux protein transmembrane domain-like"/>
    <property type="match status" value="1"/>
</dbReference>
<keyword evidence="3" id="KW-0813">Transport</keyword>
<dbReference type="InterPro" id="IPR058533">
    <property type="entry name" value="Cation_efflux_TM"/>
</dbReference>
<feature type="compositionally biased region" description="Basic residues" evidence="8">
    <location>
        <begin position="316"/>
        <end position="327"/>
    </location>
</feature>
<feature type="region of interest" description="Disordered" evidence="8">
    <location>
        <begin position="156"/>
        <end position="185"/>
    </location>
</feature>
<reference evidence="12 13" key="1">
    <citation type="submission" date="2018-05" db="EMBL/GenBank/DDBJ databases">
        <title>Genome sequencing and assembly of the regulated plant pathogen Lachnellula willkommii and related sister species for the development of diagnostic species identification markers.</title>
        <authorList>
            <person name="Giroux E."/>
            <person name="Bilodeau G."/>
        </authorList>
    </citation>
    <scope>NUCLEOTIDE SEQUENCE [LARGE SCALE GENOMIC DNA]</scope>
    <source>
        <strain evidence="12 13">CBS 268.59</strain>
    </source>
</reference>
<evidence type="ECO:0000259" key="11">
    <source>
        <dbReference type="Pfam" id="PF16916"/>
    </source>
</evidence>
<dbReference type="PANTHER" id="PTHR45820">
    <property type="entry name" value="FI23527P1"/>
    <property type="match status" value="1"/>
</dbReference>
<keyword evidence="6 9" id="KW-1133">Transmembrane helix</keyword>
<evidence type="ECO:0000313" key="12">
    <source>
        <dbReference type="EMBL" id="TVY82408.1"/>
    </source>
</evidence>
<feature type="domain" description="Cation efflux protein transmembrane" evidence="10">
    <location>
        <begin position="11"/>
        <end position="72"/>
    </location>
</feature>
<dbReference type="InterPro" id="IPR027469">
    <property type="entry name" value="Cation_efflux_TMD_sf"/>
</dbReference>
<evidence type="ECO:0000256" key="3">
    <source>
        <dbReference type="ARBA" id="ARBA00022448"/>
    </source>
</evidence>
<sequence>MAWSKGTRISIMLAIDIVFFIVELGSGIYVQSLALMADAFHMLNDVISLIIGLWAVKASQKSATEKYSYGVSSGAINTLRPRLILLQYLRAEILGAFFNAVFLIALCFSILLEAITRLIDPPVITEPLLILIVGCVGLLSNIVGFFVLGGHGHSHGSEEHSHDHGDSVRDAEEGHSHNHSYESAPGDVFPEALIAKAQNSGGRIRFDDSPNTPRDSSSVKLSKTISSPRKHRRRTSGYFNNIEDLSIHPASFRQGIIAATRPRLDGTDSEGDDEIEENAVVDENAPTENSPLLSKSNGKSNGATNGHNHSHDGHAHGHSHSHSHKPRHDSWHIGHNHNKPKKPSKGGHGHNHADMGMNAMILHVIGDMLGNVGVIVSALCIMFSDWSGRFYADPLVSIFITAIILKTTIPLTSASAKILLQATPDHIDPKDVKEDIQSIPGVVSCHHLHIWQLSDTQVIASLHIQVAFPISQAGGEKYMELAKAARACLHEYGIHSATIQPEFCTDKDHDHGEAAIIGLDGIVGQARCRMDDDECLLECVDDCKGKACCPTPTTSEPQHNHSDHDGHAHAH</sequence>
<dbReference type="Proteomes" id="UP000469558">
    <property type="component" value="Unassembled WGS sequence"/>
</dbReference>
<evidence type="ECO:0000259" key="10">
    <source>
        <dbReference type="Pfam" id="PF01545"/>
    </source>
</evidence>
<evidence type="ECO:0000256" key="7">
    <source>
        <dbReference type="ARBA" id="ARBA00023136"/>
    </source>
</evidence>
<feature type="compositionally biased region" description="Basic residues" evidence="8">
    <location>
        <begin position="334"/>
        <end position="350"/>
    </location>
</feature>
<feature type="compositionally biased region" description="Low complexity" evidence="8">
    <location>
        <begin position="216"/>
        <end position="227"/>
    </location>
</feature>
<evidence type="ECO:0000313" key="13">
    <source>
        <dbReference type="Proteomes" id="UP000469558"/>
    </source>
</evidence>
<dbReference type="OrthoDB" id="9944568at2759"/>
<dbReference type="Gene3D" id="1.20.1510.10">
    <property type="entry name" value="Cation efflux protein transmembrane domain"/>
    <property type="match status" value="2"/>
</dbReference>
<comment type="similarity">
    <text evidence="2">Belongs to the cation diffusion facilitator (CDF) transporter (TC 2.A.4) family. SLC30A subfamily.</text>
</comment>